<comment type="caution">
    <text evidence="1">The sequence shown here is derived from an EMBL/GenBank/DDBJ whole genome shotgun (WGS) entry which is preliminary data.</text>
</comment>
<evidence type="ECO:0000313" key="1">
    <source>
        <dbReference type="EMBL" id="KAI7802509.1"/>
    </source>
</evidence>
<dbReference type="GO" id="GO:0043005">
    <property type="term" value="C:neuron projection"/>
    <property type="evidence" value="ECO:0007669"/>
    <property type="project" value="TreeGrafter"/>
</dbReference>
<dbReference type="GO" id="GO:0034464">
    <property type="term" value="C:BBSome"/>
    <property type="evidence" value="ECO:0007669"/>
    <property type="project" value="InterPro"/>
</dbReference>
<name>A0A9W7TUU9_TRIRA</name>
<dbReference type="PANTHER" id="PTHR32465:SF0">
    <property type="entry name" value="BARDET-BIEDL SYNDROME 2 PROTEIN"/>
    <property type="match status" value="1"/>
</dbReference>
<sequence>MLVPIFTLKLNHKINPRMVTVGKYDGVHPCLTAATQAGKGAPLQLQGNDCGIFMLMKGLGCDETDSAHCDWVKEYRTHFAGKVHLPQVTRMNEDDH</sequence>
<protein>
    <submittedName>
        <fullName evidence="1">Bardet-Biedl syndrome 2 protein</fullName>
    </submittedName>
</protein>
<gene>
    <name evidence="1" type="ORF">IRJ41_012013</name>
</gene>
<evidence type="ECO:0000313" key="2">
    <source>
        <dbReference type="Proteomes" id="UP001059041"/>
    </source>
</evidence>
<dbReference type="GO" id="GO:0031514">
    <property type="term" value="C:motile cilium"/>
    <property type="evidence" value="ECO:0007669"/>
    <property type="project" value="TreeGrafter"/>
</dbReference>
<dbReference type="InterPro" id="IPR016616">
    <property type="entry name" value="Bardet-Biedl_syndrome_2_prot"/>
</dbReference>
<reference evidence="1" key="1">
    <citation type="submission" date="2021-02" db="EMBL/GenBank/DDBJ databases">
        <title>Comparative genomics reveals that relaxation of natural selection precedes convergent phenotypic evolution of cavefish.</title>
        <authorList>
            <person name="Peng Z."/>
        </authorList>
    </citation>
    <scope>NUCLEOTIDE SEQUENCE</scope>
    <source>
        <tissue evidence="1">Muscle</tissue>
    </source>
</reference>
<dbReference type="Proteomes" id="UP001059041">
    <property type="component" value="Linkage Group LG12"/>
</dbReference>
<dbReference type="GO" id="GO:1905515">
    <property type="term" value="P:non-motile cilium assembly"/>
    <property type="evidence" value="ECO:0007669"/>
    <property type="project" value="InterPro"/>
</dbReference>
<dbReference type="EMBL" id="JAFHDT010000012">
    <property type="protein sequence ID" value="KAI7802509.1"/>
    <property type="molecule type" value="Genomic_DNA"/>
</dbReference>
<dbReference type="PANTHER" id="PTHR32465">
    <property type="entry name" value="BARDET-BIEDL SYNDROME 2 PROTEIN"/>
    <property type="match status" value="1"/>
</dbReference>
<dbReference type="GO" id="GO:0036064">
    <property type="term" value="C:ciliary basal body"/>
    <property type="evidence" value="ECO:0007669"/>
    <property type="project" value="TreeGrafter"/>
</dbReference>
<organism evidence="1 2">
    <name type="scientific">Triplophysa rosa</name>
    <name type="common">Cave loach</name>
    <dbReference type="NCBI Taxonomy" id="992332"/>
    <lineage>
        <taxon>Eukaryota</taxon>
        <taxon>Metazoa</taxon>
        <taxon>Chordata</taxon>
        <taxon>Craniata</taxon>
        <taxon>Vertebrata</taxon>
        <taxon>Euteleostomi</taxon>
        <taxon>Actinopterygii</taxon>
        <taxon>Neopterygii</taxon>
        <taxon>Teleostei</taxon>
        <taxon>Ostariophysi</taxon>
        <taxon>Cypriniformes</taxon>
        <taxon>Nemacheilidae</taxon>
        <taxon>Triplophysa</taxon>
    </lineage>
</organism>
<dbReference type="AlphaFoldDB" id="A0A9W7TUU9"/>
<proteinExistence type="predicted"/>
<keyword evidence="2" id="KW-1185">Reference proteome</keyword>
<accession>A0A9W7TUU9</accession>
<dbReference type="GO" id="GO:0016020">
    <property type="term" value="C:membrane"/>
    <property type="evidence" value="ECO:0007669"/>
    <property type="project" value="TreeGrafter"/>
</dbReference>